<comment type="caution">
    <text evidence="6">The sequence shown here is derived from an EMBL/GenBank/DDBJ whole genome shotgun (WGS) entry which is preliminary data.</text>
</comment>
<accession>A0A836EPS8</accession>
<dbReference type="InterPro" id="IPR035901">
    <property type="entry name" value="GIY-YIG_endonuc_sf"/>
</dbReference>
<dbReference type="InterPro" id="IPR036927">
    <property type="entry name" value="Cyt_c_oxase-like_su1_sf"/>
</dbReference>
<feature type="transmembrane region" description="Helical" evidence="3">
    <location>
        <begin position="276"/>
        <end position="297"/>
    </location>
</feature>
<feature type="transmembrane region" description="Helical" evidence="3">
    <location>
        <begin position="309"/>
        <end position="332"/>
    </location>
</feature>
<dbReference type="Pfam" id="PF26215">
    <property type="entry name" value="HTH_animal"/>
    <property type="match status" value="1"/>
</dbReference>
<dbReference type="Proteomes" id="UP000667349">
    <property type="component" value="Unassembled WGS sequence"/>
</dbReference>
<dbReference type="InterPro" id="IPR000305">
    <property type="entry name" value="GIY-YIG_endonuc"/>
</dbReference>
<keyword evidence="3" id="KW-1133">Transmembrane helix</keyword>
<keyword evidence="7" id="KW-1185">Reference proteome</keyword>
<dbReference type="PROSITE" id="PS50164">
    <property type="entry name" value="GIY_YIG"/>
    <property type="match status" value="1"/>
</dbReference>
<feature type="non-terminal residue" evidence="6">
    <location>
        <position position="1"/>
    </location>
</feature>
<evidence type="ECO:0000259" key="5">
    <source>
        <dbReference type="PROSITE" id="PS50855"/>
    </source>
</evidence>
<dbReference type="Gene3D" id="3.40.1440.10">
    <property type="entry name" value="GIY-YIG endonuclease"/>
    <property type="match status" value="1"/>
</dbReference>
<protein>
    <submittedName>
        <fullName evidence="6">COX1 oxidase</fullName>
    </submittedName>
</protein>
<feature type="transmembrane region" description="Helical" evidence="3">
    <location>
        <begin position="253"/>
        <end position="270"/>
    </location>
</feature>
<dbReference type="PANTHER" id="PTHR21301">
    <property type="entry name" value="REVERSE TRANSCRIPTASE"/>
    <property type="match status" value="1"/>
</dbReference>
<dbReference type="EMBL" id="JAANHZ010000562">
    <property type="protein sequence ID" value="KAG5309762.1"/>
    <property type="molecule type" value="Genomic_DNA"/>
</dbReference>
<evidence type="ECO:0000256" key="2">
    <source>
        <dbReference type="ARBA" id="ARBA00049512"/>
    </source>
</evidence>
<evidence type="ECO:0000256" key="1">
    <source>
        <dbReference type="ARBA" id="ARBA00022967"/>
    </source>
</evidence>
<evidence type="ECO:0000313" key="6">
    <source>
        <dbReference type="EMBL" id="KAG5309762.1"/>
    </source>
</evidence>
<feature type="non-terminal residue" evidence="6">
    <location>
        <position position="389"/>
    </location>
</feature>
<gene>
    <name evidence="6" type="primary">Coi_4</name>
    <name evidence="6" type="ORF">G6Z75_0000936</name>
</gene>
<dbReference type="AlphaFoldDB" id="A0A836EPS8"/>
<feature type="domain" description="Cytochrome oxidase subunit I profile" evidence="5">
    <location>
        <begin position="228"/>
        <end position="389"/>
    </location>
</feature>
<name>A0A836EPS8_9HYME</name>
<dbReference type="SUPFAM" id="SSF81442">
    <property type="entry name" value="Cytochrome c oxidase subunit I-like"/>
    <property type="match status" value="1"/>
</dbReference>
<feature type="transmembrane region" description="Helical" evidence="3">
    <location>
        <begin position="352"/>
        <end position="385"/>
    </location>
</feature>
<dbReference type="SUPFAM" id="SSF82771">
    <property type="entry name" value="GIY-YIG endonuclease"/>
    <property type="match status" value="1"/>
</dbReference>
<dbReference type="InterPro" id="IPR023616">
    <property type="entry name" value="Cyt_c_oxase-like_su1_dom"/>
</dbReference>
<keyword evidence="3" id="KW-0812">Transmembrane</keyword>
<feature type="domain" description="GIY-YIG" evidence="4">
    <location>
        <begin position="156"/>
        <end position="236"/>
    </location>
</feature>
<proteinExistence type="predicted"/>
<keyword evidence="3" id="KW-0472">Membrane</keyword>
<evidence type="ECO:0000259" key="4">
    <source>
        <dbReference type="PROSITE" id="PS50164"/>
    </source>
</evidence>
<dbReference type="Gene3D" id="1.20.210.10">
    <property type="entry name" value="Cytochrome c oxidase-like, subunit I domain"/>
    <property type="match status" value="1"/>
</dbReference>
<sequence>MKYKNIVRKRSWNKRGEPPKATFSGRFLNFHSHHPLCDKRSVIYGVVHRVFCLRHPKFQRNNLIDAIKIFLQNGYPLRFIFSTIHNRIKYHINKINNLNKNKNDTERFFTIPYVSTISERFVPIVNMFNCKLTFTIPNTLRSFIKRGKDDLEHIQNQNVVYKISCEDSDVRYVGQTKRQLKTRLHEYVSDINISSKSSSVISNHRIEENHNFKWDKVDLLDVEGSPDIASLRINNIRFRLLPPSLTLLIQKNFLYLGIGAGTLFYINIYFDFLDILFILILIYVILMLSNSSIDIILHDYYVVPHFHYVLSIGAVFSIIAGFIHIVLILFIVIIESINLLLGSSRINILNSLILLILISTQILLYIFEIAVSLIQAYVFSILSLYRRET</sequence>
<evidence type="ECO:0000313" key="7">
    <source>
        <dbReference type="Proteomes" id="UP000667349"/>
    </source>
</evidence>
<dbReference type="PANTHER" id="PTHR21301:SF10">
    <property type="entry name" value="REVERSE TRANSCRIPTASE DOMAIN-CONTAINING PROTEIN"/>
    <property type="match status" value="1"/>
</dbReference>
<reference evidence="6" key="1">
    <citation type="submission" date="2020-02" db="EMBL/GenBank/DDBJ databases">
        <title>Relaxed selection underlies rapid genomic changes in the transitions from sociality to social parasitism in ants.</title>
        <authorList>
            <person name="Bi X."/>
        </authorList>
    </citation>
    <scope>NUCLEOTIDE SEQUENCE</scope>
    <source>
        <strain evidence="6">BGI-DK2013a</strain>
        <tissue evidence="6">Whole body</tissue>
    </source>
</reference>
<organism evidence="6 7">
    <name type="scientific">Acromyrmex insinuator</name>
    <dbReference type="NCBI Taxonomy" id="230686"/>
    <lineage>
        <taxon>Eukaryota</taxon>
        <taxon>Metazoa</taxon>
        <taxon>Ecdysozoa</taxon>
        <taxon>Arthropoda</taxon>
        <taxon>Hexapoda</taxon>
        <taxon>Insecta</taxon>
        <taxon>Pterygota</taxon>
        <taxon>Neoptera</taxon>
        <taxon>Endopterygota</taxon>
        <taxon>Hymenoptera</taxon>
        <taxon>Apocrita</taxon>
        <taxon>Aculeata</taxon>
        <taxon>Formicoidea</taxon>
        <taxon>Formicidae</taxon>
        <taxon>Myrmicinae</taxon>
        <taxon>Acromyrmex</taxon>
    </lineage>
</organism>
<keyword evidence="1" id="KW-1278">Translocase</keyword>
<dbReference type="PROSITE" id="PS50855">
    <property type="entry name" value="COX1"/>
    <property type="match status" value="1"/>
</dbReference>
<comment type="catalytic activity">
    <reaction evidence="2">
        <text>4 Fe(II)-[cytochrome c] + O2 + 8 H(+)(in) = 4 Fe(III)-[cytochrome c] + 2 H2O + 4 H(+)(out)</text>
        <dbReference type="Rhea" id="RHEA:11436"/>
        <dbReference type="Rhea" id="RHEA-COMP:10350"/>
        <dbReference type="Rhea" id="RHEA-COMP:14399"/>
        <dbReference type="ChEBI" id="CHEBI:15377"/>
        <dbReference type="ChEBI" id="CHEBI:15378"/>
        <dbReference type="ChEBI" id="CHEBI:15379"/>
        <dbReference type="ChEBI" id="CHEBI:29033"/>
        <dbReference type="ChEBI" id="CHEBI:29034"/>
        <dbReference type="EC" id="7.1.1.9"/>
    </reaction>
    <physiologicalReaction direction="left-to-right" evidence="2">
        <dbReference type="Rhea" id="RHEA:11437"/>
    </physiologicalReaction>
</comment>
<dbReference type="InterPro" id="IPR058912">
    <property type="entry name" value="HTH_animal"/>
</dbReference>
<dbReference type="GO" id="GO:0004129">
    <property type="term" value="F:cytochrome-c oxidase activity"/>
    <property type="evidence" value="ECO:0007669"/>
    <property type="project" value="UniProtKB-EC"/>
</dbReference>
<evidence type="ECO:0000256" key="3">
    <source>
        <dbReference type="SAM" id="Phobius"/>
    </source>
</evidence>